<evidence type="ECO:0000313" key="16">
    <source>
        <dbReference type="Proteomes" id="UP000834106"/>
    </source>
</evidence>
<dbReference type="InterPro" id="IPR011009">
    <property type="entry name" value="Kinase-like_dom_sf"/>
</dbReference>
<organism evidence="15 16">
    <name type="scientific">Fraxinus pennsylvanica</name>
    <dbReference type="NCBI Taxonomy" id="56036"/>
    <lineage>
        <taxon>Eukaryota</taxon>
        <taxon>Viridiplantae</taxon>
        <taxon>Streptophyta</taxon>
        <taxon>Embryophyta</taxon>
        <taxon>Tracheophyta</taxon>
        <taxon>Spermatophyta</taxon>
        <taxon>Magnoliopsida</taxon>
        <taxon>eudicotyledons</taxon>
        <taxon>Gunneridae</taxon>
        <taxon>Pentapetalae</taxon>
        <taxon>asterids</taxon>
        <taxon>lamiids</taxon>
        <taxon>Lamiales</taxon>
        <taxon>Oleaceae</taxon>
        <taxon>Oleeae</taxon>
        <taxon>Fraxinus</taxon>
    </lineage>
</organism>
<keyword evidence="5" id="KW-0732">Signal</keyword>
<keyword evidence="10 13" id="KW-0472">Membrane</keyword>
<comment type="subcellular location">
    <subcellularLocation>
        <location evidence="1">Membrane</location>
        <topology evidence="1">Single-pass type I membrane protein</topology>
    </subcellularLocation>
</comment>
<evidence type="ECO:0000256" key="2">
    <source>
        <dbReference type="ARBA" id="ARBA00008536"/>
    </source>
</evidence>
<feature type="transmembrane region" description="Helical" evidence="13">
    <location>
        <begin position="152"/>
        <end position="175"/>
    </location>
</feature>
<evidence type="ECO:0000313" key="15">
    <source>
        <dbReference type="EMBL" id="CAI9758887.1"/>
    </source>
</evidence>
<accession>A0AAD1Z210</accession>
<dbReference type="PANTHER" id="PTHR27007">
    <property type="match status" value="1"/>
</dbReference>
<dbReference type="GO" id="GO:0005524">
    <property type="term" value="F:ATP binding"/>
    <property type="evidence" value="ECO:0007669"/>
    <property type="project" value="UniProtKB-UniRule"/>
</dbReference>
<dbReference type="GO" id="GO:0030246">
    <property type="term" value="F:carbohydrate binding"/>
    <property type="evidence" value="ECO:0007669"/>
    <property type="project" value="UniProtKB-KW"/>
</dbReference>
<dbReference type="Gene3D" id="2.60.120.200">
    <property type="match status" value="1"/>
</dbReference>
<keyword evidence="6" id="KW-0430">Lectin</keyword>
<evidence type="ECO:0000256" key="12">
    <source>
        <dbReference type="PROSITE-ProRule" id="PRU10141"/>
    </source>
</evidence>
<evidence type="ECO:0000259" key="14">
    <source>
        <dbReference type="PROSITE" id="PS50011"/>
    </source>
</evidence>
<keyword evidence="4 13" id="KW-0812">Transmembrane</keyword>
<comment type="similarity">
    <text evidence="3">In the C-terminal section; belongs to the protein kinase superfamily. Ser/Thr protein kinase family.</text>
</comment>
<feature type="binding site" evidence="12">
    <location>
        <position position="237"/>
    </location>
    <ligand>
        <name>ATP</name>
        <dbReference type="ChEBI" id="CHEBI:30616"/>
    </ligand>
</feature>
<gene>
    <name evidence="15" type="ORF">FPE_LOCUS6317</name>
</gene>
<dbReference type="InterPro" id="IPR017441">
    <property type="entry name" value="Protein_kinase_ATP_BS"/>
</dbReference>
<dbReference type="SUPFAM" id="SSF49899">
    <property type="entry name" value="Concanavalin A-like lectins/glucanases"/>
    <property type="match status" value="1"/>
</dbReference>
<protein>
    <recommendedName>
        <fullName evidence="14">Protein kinase domain-containing protein</fullName>
    </recommendedName>
</protein>
<keyword evidence="8 12" id="KW-0067">ATP-binding</keyword>
<feature type="domain" description="Protein kinase" evidence="14">
    <location>
        <begin position="207"/>
        <end position="293"/>
    </location>
</feature>
<proteinExistence type="inferred from homology"/>
<evidence type="ECO:0000256" key="11">
    <source>
        <dbReference type="ARBA" id="ARBA00023170"/>
    </source>
</evidence>
<dbReference type="GO" id="GO:0016020">
    <property type="term" value="C:membrane"/>
    <property type="evidence" value="ECO:0007669"/>
    <property type="project" value="UniProtKB-SubCell"/>
</dbReference>
<dbReference type="InterPro" id="IPR013320">
    <property type="entry name" value="ConA-like_dom_sf"/>
</dbReference>
<keyword evidence="11" id="KW-0675">Receptor</keyword>
<dbReference type="Pfam" id="PF00139">
    <property type="entry name" value="Lectin_legB"/>
    <property type="match status" value="1"/>
</dbReference>
<dbReference type="Proteomes" id="UP000834106">
    <property type="component" value="Chromosome 4"/>
</dbReference>
<dbReference type="EMBL" id="OU503039">
    <property type="protein sequence ID" value="CAI9758887.1"/>
    <property type="molecule type" value="Genomic_DNA"/>
</dbReference>
<evidence type="ECO:0000256" key="5">
    <source>
        <dbReference type="ARBA" id="ARBA00022729"/>
    </source>
</evidence>
<name>A0AAD1Z210_9LAMI</name>
<dbReference type="PROSITE" id="PS50011">
    <property type="entry name" value="PROTEIN_KINASE_DOM"/>
    <property type="match status" value="1"/>
</dbReference>
<evidence type="ECO:0000256" key="13">
    <source>
        <dbReference type="SAM" id="Phobius"/>
    </source>
</evidence>
<dbReference type="SUPFAM" id="SSF56112">
    <property type="entry name" value="Protein kinase-like (PK-like)"/>
    <property type="match status" value="1"/>
</dbReference>
<dbReference type="InterPro" id="IPR000719">
    <property type="entry name" value="Prot_kinase_dom"/>
</dbReference>
<evidence type="ECO:0000256" key="1">
    <source>
        <dbReference type="ARBA" id="ARBA00004479"/>
    </source>
</evidence>
<evidence type="ECO:0000256" key="4">
    <source>
        <dbReference type="ARBA" id="ARBA00022692"/>
    </source>
</evidence>
<dbReference type="Pfam" id="PF00069">
    <property type="entry name" value="Pkinase"/>
    <property type="match status" value="1"/>
</dbReference>
<reference evidence="15" key="1">
    <citation type="submission" date="2023-05" db="EMBL/GenBank/DDBJ databases">
        <authorList>
            <person name="Huff M."/>
        </authorList>
    </citation>
    <scope>NUCLEOTIDE SEQUENCE</scope>
</reference>
<dbReference type="InterPro" id="IPR001220">
    <property type="entry name" value="Legume_lectin_dom"/>
</dbReference>
<dbReference type="PROSITE" id="PS00107">
    <property type="entry name" value="PROTEIN_KINASE_ATP"/>
    <property type="match status" value="1"/>
</dbReference>
<evidence type="ECO:0000256" key="10">
    <source>
        <dbReference type="ARBA" id="ARBA00023136"/>
    </source>
</evidence>
<dbReference type="GO" id="GO:0004672">
    <property type="term" value="F:protein kinase activity"/>
    <property type="evidence" value="ECO:0007669"/>
    <property type="project" value="InterPro"/>
</dbReference>
<dbReference type="InterPro" id="IPR050528">
    <property type="entry name" value="L-type_Lectin-RKs"/>
</dbReference>
<keyword evidence="9 13" id="KW-1133">Transmembrane helix</keyword>
<evidence type="ECO:0000256" key="9">
    <source>
        <dbReference type="ARBA" id="ARBA00022989"/>
    </source>
</evidence>
<keyword evidence="16" id="KW-1185">Reference proteome</keyword>
<dbReference type="Gene3D" id="3.30.200.20">
    <property type="entry name" value="Phosphorylase Kinase, domain 1"/>
    <property type="match status" value="1"/>
</dbReference>
<comment type="similarity">
    <text evidence="2">In the N-terminal section; belongs to the leguminous lectin family.</text>
</comment>
<evidence type="ECO:0000256" key="3">
    <source>
        <dbReference type="ARBA" id="ARBA00010217"/>
    </source>
</evidence>
<evidence type="ECO:0000256" key="6">
    <source>
        <dbReference type="ARBA" id="ARBA00022734"/>
    </source>
</evidence>
<evidence type="ECO:0000256" key="7">
    <source>
        <dbReference type="ARBA" id="ARBA00022741"/>
    </source>
</evidence>
<evidence type="ECO:0000256" key="8">
    <source>
        <dbReference type="ARBA" id="ARBA00022840"/>
    </source>
</evidence>
<keyword evidence="7 12" id="KW-0547">Nucleotide-binding</keyword>
<sequence length="293" mass="32581">MGEFDTVIGDNEKSDSYGNHIGINVNGMNSIATESASYYEGWTQKKEEIDLEGDQPIQAWIDYDGLAVNVTVAPLSISKPIKPLLSQSMDLSLVMKVHMYAGFSAATGEKTSSHYILGWSFKLNGTADPLDVSQFSAIPAEKSSSSQNKLQIALISTFSVALFLLVLALISIFAYRKVMKFEALEDWELDCPHRFRYKDLYVATKRFKESEIIGVGGFGTVYKGVLRATGAEVAVKKITSNDTLKGTREFAAEIESLGRLRHKNLVNLQGHCFELGTKIQYHQRRCIRADIFT</sequence>
<dbReference type="AlphaFoldDB" id="A0AAD1Z210"/>